<dbReference type="RefSeq" id="XP_060295347.1">
    <property type="nucleotide sequence ID" value="XM_060442414.1"/>
</dbReference>
<gene>
    <name evidence="3" type="ORF">B0T26DRAFT_719293</name>
</gene>
<evidence type="ECO:0000313" key="3">
    <source>
        <dbReference type="EMBL" id="KAK0714025.1"/>
    </source>
</evidence>
<feature type="compositionally biased region" description="Basic and acidic residues" evidence="1">
    <location>
        <begin position="77"/>
        <end position="94"/>
    </location>
</feature>
<feature type="transmembrane region" description="Helical" evidence="2">
    <location>
        <begin position="287"/>
        <end position="305"/>
    </location>
</feature>
<evidence type="ECO:0000256" key="2">
    <source>
        <dbReference type="SAM" id="Phobius"/>
    </source>
</evidence>
<dbReference type="Pfam" id="PF11911">
    <property type="entry name" value="DUF3429"/>
    <property type="match status" value="1"/>
</dbReference>
<feature type="compositionally biased region" description="Low complexity" evidence="1">
    <location>
        <begin position="47"/>
        <end position="56"/>
    </location>
</feature>
<dbReference type="AlphaFoldDB" id="A0AA40ADU4"/>
<dbReference type="PANTHER" id="PTHR15887">
    <property type="entry name" value="TRANSMEMBRANE PROTEIN 69"/>
    <property type="match status" value="1"/>
</dbReference>
<keyword evidence="2" id="KW-1133">Transmembrane helix</keyword>
<sequence length="412" mass="46210">MLRRAQPFPGGSRGLHLASQAPRVQLRFQLSPFSSRTSSSLRLASIAPRRATAARPITPPTLHITFSSKPPLQPNTRDTEFEKEGAQKKLEAHPELVSSKSSVRSVVEQSQAPPTADPDFGKDLKSDVNAVIDTFALQMVPKEPFALGLAGTLPYLATSLSTVYLTWDIKTTWPTGSTMLDSFMIPHEEAARYLQLLEPIQVGYGAVIISFLGAIHWGLEYAEKEKGHARTRFRYGLGVLAPALAWPTTFMPVEWALSTQFLAFTILYMADTRAATKGWAPTWYGSYRFVLTAVVGAAIVISLIGRTQIDTHHPRLTRAELDDLMGQRAGPNRPHHNWAKEEAEEREKIKQEKEKEERRKKQEERERKREQKNKEQNEASKGDDGEDSGHKKKQRGEDGEDNSEKDDKKQEG</sequence>
<reference evidence="3" key="1">
    <citation type="submission" date="2023-06" db="EMBL/GenBank/DDBJ databases">
        <title>Genome-scale phylogeny and comparative genomics of the fungal order Sordariales.</title>
        <authorList>
            <consortium name="Lawrence Berkeley National Laboratory"/>
            <person name="Hensen N."/>
            <person name="Bonometti L."/>
            <person name="Westerberg I."/>
            <person name="Brannstrom I.O."/>
            <person name="Guillou S."/>
            <person name="Cros-Aarteil S."/>
            <person name="Calhoun S."/>
            <person name="Haridas S."/>
            <person name="Kuo A."/>
            <person name="Mondo S."/>
            <person name="Pangilinan J."/>
            <person name="Riley R."/>
            <person name="LaButti K."/>
            <person name="Andreopoulos B."/>
            <person name="Lipzen A."/>
            <person name="Chen C."/>
            <person name="Yanf M."/>
            <person name="Daum C."/>
            <person name="Ng V."/>
            <person name="Clum A."/>
            <person name="Steindorff A."/>
            <person name="Ohm R."/>
            <person name="Martin F."/>
            <person name="Silar P."/>
            <person name="Natvig D."/>
            <person name="Lalanne C."/>
            <person name="Gautier V."/>
            <person name="Ament-velasquez S.L."/>
            <person name="Kruys A."/>
            <person name="Hutchinson M.I."/>
            <person name="Powell A.J."/>
            <person name="Barry K."/>
            <person name="Miller A.N."/>
            <person name="Grigoriev I.V."/>
            <person name="Debuchy R."/>
            <person name="Gladieux P."/>
            <person name="Thoren M.H."/>
            <person name="Johannesson H."/>
        </authorList>
    </citation>
    <scope>NUCLEOTIDE SEQUENCE</scope>
    <source>
        <strain evidence="3">SMH2392-1A</strain>
    </source>
</reference>
<comment type="caution">
    <text evidence="3">The sequence shown here is derived from an EMBL/GenBank/DDBJ whole genome shotgun (WGS) entry which is preliminary data.</text>
</comment>
<protein>
    <recommendedName>
        <fullName evidence="5">Mitochondrial inner membrane protein 1</fullName>
    </recommendedName>
</protein>
<dbReference type="EMBL" id="JAUIRO010000005">
    <property type="protein sequence ID" value="KAK0714025.1"/>
    <property type="molecule type" value="Genomic_DNA"/>
</dbReference>
<feature type="compositionally biased region" description="Low complexity" evidence="1">
    <location>
        <begin position="97"/>
        <end position="110"/>
    </location>
</feature>
<dbReference type="Proteomes" id="UP001172101">
    <property type="component" value="Unassembled WGS sequence"/>
</dbReference>
<keyword evidence="2" id="KW-0812">Transmembrane</keyword>
<feature type="region of interest" description="Disordered" evidence="1">
    <location>
        <begin position="325"/>
        <end position="412"/>
    </location>
</feature>
<feature type="transmembrane region" description="Helical" evidence="2">
    <location>
        <begin position="145"/>
        <end position="167"/>
    </location>
</feature>
<accession>A0AA40ADU4</accession>
<feature type="transmembrane region" description="Helical" evidence="2">
    <location>
        <begin position="243"/>
        <end position="267"/>
    </location>
</feature>
<organism evidence="3 4">
    <name type="scientific">Lasiosphaeria miniovina</name>
    <dbReference type="NCBI Taxonomy" id="1954250"/>
    <lineage>
        <taxon>Eukaryota</taxon>
        <taxon>Fungi</taxon>
        <taxon>Dikarya</taxon>
        <taxon>Ascomycota</taxon>
        <taxon>Pezizomycotina</taxon>
        <taxon>Sordariomycetes</taxon>
        <taxon>Sordariomycetidae</taxon>
        <taxon>Sordariales</taxon>
        <taxon>Lasiosphaeriaceae</taxon>
        <taxon>Lasiosphaeria</taxon>
    </lineage>
</organism>
<feature type="compositionally biased region" description="Polar residues" evidence="1">
    <location>
        <begin position="64"/>
        <end position="76"/>
    </location>
</feature>
<dbReference type="InterPro" id="IPR021836">
    <property type="entry name" value="DUF3429"/>
</dbReference>
<keyword evidence="2" id="KW-0472">Membrane</keyword>
<name>A0AA40ADU4_9PEZI</name>
<proteinExistence type="predicted"/>
<dbReference type="GeneID" id="85325684"/>
<evidence type="ECO:0000313" key="4">
    <source>
        <dbReference type="Proteomes" id="UP001172101"/>
    </source>
</evidence>
<dbReference type="PANTHER" id="PTHR15887:SF1">
    <property type="entry name" value="TRANSMEMBRANE PROTEIN 69"/>
    <property type="match status" value="1"/>
</dbReference>
<evidence type="ECO:0008006" key="5">
    <source>
        <dbReference type="Google" id="ProtNLM"/>
    </source>
</evidence>
<feature type="region of interest" description="Disordered" evidence="1">
    <location>
        <begin position="47"/>
        <end position="123"/>
    </location>
</feature>
<keyword evidence="4" id="KW-1185">Reference proteome</keyword>
<feature type="transmembrane region" description="Helical" evidence="2">
    <location>
        <begin position="202"/>
        <end position="222"/>
    </location>
</feature>
<evidence type="ECO:0000256" key="1">
    <source>
        <dbReference type="SAM" id="MobiDB-lite"/>
    </source>
</evidence>
<feature type="compositionally biased region" description="Basic and acidic residues" evidence="1">
    <location>
        <begin position="338"/>
        <end position="389"/>
    </location>
</feature>